<dbReference type="Proteomes" id="UP000053947">
    <property type="component" value="Unassembled WGS sequence"/>
</dbReference>
<keyword evidence="3" id="KW-1185">Reference proteome</keyword>
<proteinExistence type="predicted"/>
<keyword evidence="1" id="KW-0472">Membrane</keyword>
<name>A0A0W0GL03_9CHLR</name>
<feature type="transmembrane region" description="Helical" evidence="1">
    <location>
        <begin position="56"/>
        <end position="89"/>
    </location>
</feature>
<reference evidence="2 3" key="1">
    <citation type="submission" date="2015-06" db="EMBL/GenBank/DDBJ databases">
        <title>Genome sequence of the organohalide-respiring Dehalogenimonas alkenigignens type strain (IP3-3T).</title>
        <authorList>
            <person name="Key T.A."/>
            <person name="Richmond D.P."/>
            <person name="Bowman K.S."/>
            <person name="Cho Y.-J."/>
            <person name="Chun J."/>
            <person name="da Costa M.S."/>
            <person name="Rainey F.A."/>
            <person name="Moe W.M."/>
        </authorList>
    </citation>
    <scope>NUCLEOTIDE SEQUENCE [LARGE SCALE GENOMIC DNA]</scope>
    <source>
        <strain evidence="2 3">IP3-3</strain>
    </source>
</reference>
<dbReference type="STRING" id="1217799.DEALK_01560"/>
<dbReference type="EMBL" id="LFDV01000001">
    <property type="protein sequence ID" value="KTB49244.1"/>
    <property type="molecule type" value="Genomic_DNA"/>
</dbReference>
<protein>
    <submittedName>
        <fullName evidence="2">Uncharacterized protein</fullName>
    </submittedName>
</protein>
<evidence type="ECO:0000313" key="3">
    <source>
        <dbReference type="Proteomes" id="UP000053947"/>
    </source>
</evidence>
<feature type="transmembrane region" description="Helical" evidence="1">
    <location>
        <begin position="24"/>
        <end position="44"/>
    </location>
</feature>
<sequence length="100" mass="10948">MLASILRPSTFHITWNPAQFLDPLKFFTVGLPAIALVLLTTALFMNRGRPQVAEILVRVAFVILFALSLIAVVSIFGGLIAPAACFTYMATWQIKKSQPA</sequence>
<dbReference type="AlphaFoldDB" id="A0A0W0GL03"/>
<keyword evidence="1" id="KW-0812">Transmembrane</keyword>
<evidence type="ECO:0000256" key="1">
    <source>
        <dbReference type="SAM" id="Phobius"/>
    </source>
</evidence>
<evidence type="ECO:0000313" key="2">
    <source>
        <dbReference type="EMBL" id="KTB49244.1"/>
    </source>
</evidence>
<gene>
    <name evidence="2" type="ORF">DEALK_01560</name>
</gene>
<comment type="caution">
    <text evidence="2">The sequence shown here is derived from an EMBL/GenBank/DDBJ whole genome shotgun (WGS) entry which is preliminary data.</text>
</comment>
<accession>A0A0W0GL03</accession>
<organism evidence="2 3">
    <name type="scientific">Dehalogenimonas alkenigignens</name>
    <dbReference type="NCBI Taxonomy" id="1217799"/>
    <lineage>
        <taxon>Bacteria</taxon>
        <taxon>Bacillati</taxon>
        <taxon>Chloroflexota</taxon>
        <taxon>Dehalococcoidia</taxon>
        <taxon>Dehalococcoidales</taxon>
        <taxon>Dehalococcoidaceae</taxon>
        <taxon>Dehalogenimonas</taxon>
    </lineage>
</organism>
<keyword evidence="1" id="KW-1133">Transmembrane helix</keyword>